<evidence type="ECO:0000256" key="10">
    <source>
        <dbReference type="ARBA" id="ARBA00023180"/>
    </source>
</evidence>
<dbReference type="InterPro" id="IPR048347">
    <property type="entry name" value="Sarcoglycan_C"/>
</dbReference>
<dbReference type="GO" id="GO:0016012">
    <property type="term" value="C:sarcoglycan complex"/>
    <property type="evidence" value="ECO:0007669"/>
    <property type="project" value="InterPro"/>
</dbReference>
<evidence type="ECO:0000256" key="8">
    <source>
        <dbReference type="ARBA" id="ARBA00022989"/>
    </source>
</evidence>
<dbReference type="Ensembl" id="ENSSDAT00000013930.1">
    <property type="protein sequence ID" value="ENSSDAP00000012312.1"/>
    <property type="gene ID" value="ENSSDAG00000011060.1"/>
</dbReference>
<evidence type="ECO:0000313" key="16">
    <source>
        <dbReference type="Proteomes" id="UP000694422"/>
    </source>
</evidence>
<evidence type="ECO:0000259" key="14">
    <source>
        <dbReference type="SMART" id="SM00736"/>
    </source>
</evidence>
<name>A0A8C9PPL2_SPEDA</name>
<evidence type="ECO:0000256" key="5">
    <source>
        <dbReference type="ARBA" id="ARBA00022475"/>
    </source>
</evidence>
<dbReference type="InterPro" id="IPR048346">
    <property type="entry name" value="Sarcoglycan_N"/>
</dbReference>
<keyword evidence="6" id="KW-0963">Cytoplasm</keyword>
<accession>A0A8C9PPL2</accession>
<dbReference type="Proteomes" id="UP000694422">
    <property type="component" value="Unplaced"/>
</dbReference>
<comment type="subcellular location">
    <subcellularLocation>
        <location evidence="3">Cell membrane</location>
        <location evidence="3">Sarcolemma</location>
        <topology evidence="3">Single-pass membrane protein</topology>
    </subcellularLocation>
    <subcellularLocation>
        <location evidence="2">Cytoplasm</location>
        <location evidence="2">Cytoskeleton</location>
    </subcellularLocation>
</comment>
<dbReference type="SMART" id="SM00736">
    <property type="entry name" value="CADG"/>
    <property type="match status" value="1"/>
</dbReference>
<dbReference type="AlphaFoldDB" id="A0A8C9PPL2"/>
<organism evidence="15 16">
    <name type="scientific">Spermophilus dauricus</name>
    <name type="common">Daurian ground squirrel</name>
    <dbReference type="NCBI Taxonomy" id="99837"/>
    <lineage>
        <taxon>Eukaryota</taxon>
        <taxon>Metazoa</taxon>
        <taxon>Chordata</taxon>
        <taxon>Craniata</taxon>
        <taxon>Vertebrata</taxon>
        <taxon>Euteleostomi</taxon>
        <taxon>Mammalia</taxon>
        <taxon>Eutheria</taxon>
        <taxon>Euarchontoglires</taxon>
        <taxon>Glires</taxon>
        <taxon>Rodentia</taxon>
        <taxon>Sciuromorpha</taxon>
        <taxon>Sciuridae</taxon>
        <taxon>Xerinae</taxon>
        <taxon>Marmotini</taxon>
        <taxon>Spermophilus</taxon>
    </lineage>
</organism>
<keyword evidence="5" id="KW-1003">Cell membrane</keyword>
<evidence type="ECO:0000256" key="2">
    <source>
        <dbReference type="ARBA" id="ARBA00004245"/>
    </source>
</evidence>
<evidence type="ECO:0000256" key="6">
    <source>
        <dbReference type="ARBA" id="ARBA00022490"/>
    </source>
</evidence>
<proteinExistence type="inferred from homology"/>
<dbReference type="GO" id="GO:0005509">
    <property type="term" value="F:calcium ion binding"/>
    <property type="evidence" value="ECO:0007669"/>
    <property type="project" value="InterPro"/>
</dbReference>
<reference evidence="15" key="1">
    <citation type="submission" date="2025-08" db="UniProtKB">
        <authorList>
            <consortium name="Ensembl"/>
        </authorList>
    </citation>
    <scope>IDENTIFICATION</scope>
</reference>
<evidence type="ECO:0000256" key="11">
    <source>
        <dbReference type="ARBA" id="ARBA00023212"/>
    </source>
</evidence>
<evidence type="ECO:0000256" key="9">
    <source>
        <dbReference type="ARBA" id="ARBA00023136"/>
    </source>
</evidence>
<dbReference type="InterPro" id="IPR015919">
    <property type="entry name" value="Cadherin-like_sf"/>
</dbReference>
<dbReference type="SUPFAM" id="SSF49313">
    <property type="entry name" value="Cadherin-like"/>
    <property type="match status" value="1"/>
</dbReference>
<keyword evidence="9 12" id="KW-0472">Membrane</keyword>
<dbReference type="Pfam" id="PF05510">
    <property type="entry name" value="Sarcoglycan_2"/>
    <property type="match status" value="1"/>
</dbReference>
<dbReference type="InterPro" id="IPR008908">
    <property type="entry name" value="Sarcoglycan_alpha/epsilon"/>
</dbReference>
<comment type="similarity">
    <text evidence="4">Belongs to the sarcoglycan alpha/epsilon family.</text>
</comment>
<evidence type="ECO:0000256" key="13">
    <source>
        <dbReference type="SAM" id="SignalP"/>
    </source>
</evidence>
<feature type="signal peptide" evidence="13">
    <location>
        <begin position="1"/>
        <end position="23"/>
    </location>
</feature>
<evidence type="ECO:0000256" key="12">
    <source>
        <dbReference type="SAM" id="Phobius"/>
    </source>
</evidence>
<keyword evidence="8 12" id="KW-1133">Transmembrane helix</keyword>
<evidence type="ECO:0000256" key="7">
    <source>
        <dbReference type="ARBA" id="ARBA00022692"/>
    </source>
</evidence>
<keyword evidence="7 12" id="KW-0812">Transmembrane</keyword>
<dbReference type="InterPro" id="IPR006644">
    <property type="entry name" value="Cadg"/>
</dbReference>
<feature type="domain" description="Dystroglycan-type cadherin-like" evidence="14">
    <location>
        <begin position="27"/>
        <end position="131"/>
    </location>
</feature>
<feature type="transmembrane region" description="Helical" evidence="12">
    <location>
        <begin position="288"/>
        <end position="312"/>
    </location>
</feature>
<dbReference type="PANTHER" id="PTHR10132:SF16">
    <property type="entry name" value="ALPHA-SARCOGLYCAN"/>
    <property type="match status" value="1"/>
</dbReference>
<dbReference type="GO" id="GO:0042383">
    <property type="term" value="C:sarcolemma"/>
    <property type="evidence" value="ECO:0007669"/>
    <property type="project" value="UniProtKB-SubCell"/>
</dbReference>
<evidence type="ECO:0000313" key="15">
    <source>
        <dbReference type="Ensembl" id="ENSSDAP00000012312.1"/>
    </source>
</evidence>
<protein>
    <submittedName>
        <fullName evidence="15">Sarcoglycan alpha</fullName>
    </submittedName>
</protein>
<dbReference type="PANTHER" id="PTHR10132">
    <property type="entry name" value="ALPHA-/EPSILON-SARCOGLYCAN FAMILY MEMBER"/>
    <property type="match status" value="1"/>
</dbReference>
<keyword evidence="16" id="KW-1185">Reference proteome</keyword>
<evidence type="ECO:0000256" key="4">
    <source>
        <dbReference type="ARBA" id="ARBA00007721"/>
    </source>
</evidence>
<evidence type="ECO:0000256" key="3">
    <source>
        <dbReference type="ARBA" id="ARBA00004513"/>
    </source>
</evidence>
<dbReference type="GO" id="GO:0005856">
    <property type="term" value="C:cytoskeleton"/>
    <property type="evidence" value="ECO:0007669"/>
    <property type="project" value="UniProtKB-SubCell"/>
</dbReference>
<evidence type="ECO:0000256" key="1">
    <source>
        <dbReference type="ARBA" id="ARBA00002860"/>
    </source>
</evidence>
<keyword evidence="10" id="KW-0325">Glycoprotein</keyword>
<keyword evidence="11" id="KW-0206">Cytoskeleton</keyword>
<comment type="function">
    <text evidence="1">Component of the sarcoglycan complex, a subcomplex of the dystrophin-glycoprotein complex which forms a link between the F-actin cytoskeleton and the extracellular matrix.</text>
</comment>
<dbReference type="Pfam" id="PF20989">
    <property type="entry name" value="Sarcoglycan_2_C"/>
    <property type="match status" value="1"/>
</dbReference>
<reference evidence="15" key="2">
    <citation type="submission" date="2025-09" db="UniProtKB">
        <authorList>
            <consortium name="Ensembl"/>
        </authorList>
    </citation>
    <scope>IDENTIFICATION</scope>
</reference>
<sequence length="373" mass="41383">MVAALFWIPLLVGLLAGLGGTEAQQTTLHPLVGRVFVHTLDHATFLRLPEHIAVPPTVRITYHAHLQGHPDLPRWLRYTQRSPYNPGFLYGTATPEDRGRQVIEVTAYNRDSFDTTRQRLVLLIGDPEGMVSFPANATEFLVRNHDVEEVLPSMPAHRFLTALAGLWEPGELQLLNITSALDRGGRVPLPIEGRKEGVYIKVGSASPFSTCLKMVASPDSHARCAQGQPPLLSCYDNLAPHFRVDWCNVSLVDKSVPEPVDEVTTPGDGILEHDPFFCPPTEATAQDFLADFLVTLLLPLLVALLLTLLLAYGRAPMVHHYTIHENTEELRQMAASREVPRPLSTLPMFNVRTGQRLPPRVDSAQVPLILDQH</sequence>
<keyword evidence="13" id="KW-0732">Signal</keyword>
<feature type="chain" id="PRO_5034658971" evidence="13">
    <location>
        <begin position="24"/>
        <end position="373"/>
    </location>
</feature>